<protein>
    <submittedName>
        <fullName evidence="5">Malonate decarboxylase holo-[acyl-carrier-protein] synthase</fullName>
    </submittedName>
</protein>
<accession>A0ABX2T5Y8</accession>
<keyword evidence="2" id="KW-0548">Nucleotidyltransferase</keyword>
<keyword evidence="1" id="KW-0808">Transferase</keyword>
<evidence type="ECO:0000259" key="3">
    <source>
        <dbReference type="Pfam" id="PF10620"/>
    </source>
</evidence>
<dbReference type="InterPro" id="IPR049180">
    <property type="entry name" value="MdcG_C"/>
</dbReference>
<dbReference type="Pfam" id="PF10620">
    <property type="entry name" value="MdcG"/>
    <property type="match status" value="1"/>
</dbReference>
<feature type="domain" description="Phosphoribosyl-dephospho-CoA transferase MdcG C-terminal" evidence="3">
    <location>
        <begin position="84"/>
        <end position="199"/>
    </location>
</feature>
<dbReference type="InterPro" id="IPR017557">
    <property type="entry name" value="Holo-ACP_synthase"/>
</dbReference>
<reference evidence="5 6" key="1">
    <citation type="submission" date="2020-05" db="EMBL/GenBank/DDBJ databases">
        <title>Azospirillum oleiclasticum sp. nov, a nitrogen-fixing and heavy crude oil-emulsifying bacterium isolated from the crude oil of Yumen Oilfield.</title>
        <authorList>
            <person name="Wu D."/>
            <person name="Cai M."/>
            <person name="Zhang X."/>
        </authorList>
    </citation>
    <scope>NUCLEOTIDE SEQUENCE [LARGE SCALE GENOMIC DNA]</scope>
    <source>
        <strain evidence="5 6">ROY-1-1-2</strain>
    </source>
</reference>
<dbReference type="Pfam" id="PF20866">
    <property type="entry name" value="MdcG_N"/>
    <property type="match status" value="1"/>
</dbReference>
<sequence>MRLPRHCLVWAAPEWAEPADPRDRALVMEWLALGRPAIVRRPLPGEAASRVPLGIPLPLAQGRRRVALSVPPAALRRTEPPPRLADALGAAPDRWSRPLAELADALPEARVYGSLAWEWLTGEGYLRPGSDLDLSVPVAGRAALDRALAVLGERVAWADPRLDGELELPGGDGVAWRELLTDAPRLLVKGGTDATLRPRAALLAGLDAAP</sequence>
<dbReference type="InterPro" id="IPR048903">
    <property type="entry name" value="MdcG_N"/>
</dbReference>
<dbReference type="RefSeq" id="WP_180281477.1">
    <property type="nucleotide sequence ID" value="NZ_JABFDB010000004.1"/>
</dbReference>
<comment type="caution">
    <text evidence="5">The sequence shown here is derived from an EMBL/GenBank/DDBJ whole genome shotgun (WGS) entry which is preliminary data.</text>
</comment>
<proteinExistence type="predicted"/>
<evidence type="ECO:0000313" key="6">
    <source>
        <dbReference type="Proteomes" id="UP000584642"/>
    </source>
</evidence>
<dbReference type="EMBL" id="JABFDB010000004">
    <property type="protein sequence ID" value="NYZ19706.1"/>
    <property type="molecule type" value="Genomic_DNA"/>
</dbReference>
<evidence type="ECO:0000256" key="1">
    <source>
        <dbReference type="ARBA" id="ARBA00022679"/>
    </source>
</evidence>
<name>A0ABX2T5Y8_9PROT</name>
<dbReference type="Proteomes" id="UP000584642">
    <property type="component" value="Unassembled WGS sequence"/>
</dbReference>
<feature type="domain" description="Phosphoribosyl-dephospho-CoA transferase MdcG N-terminal" evidence="4">
    <location>
        <begin position="5"/>
        <end position="81"/>
    </location>
</feature>
<evidence type="ECO:0000313" key="5">
    <source>
        <dbReference type="EMBL" id="NYZ19706.1"/>
    </source>
</evidence>
<evidence type="ECO:0000259" key="4">
    <source>
        <dbReference type="Pfam" id="PF20866"/>
    </source>
</evidence>
<keyword evidence="6" id="KW-1185">Reference proteome</keyword>
<gene>
    <name evidence="5" type="primary">mdcG</name>
    <name evidence="5" type="ORF">HND93_08280</name>
</gene>
<evidence type="ECO:0000256" key="2">
    <source>
        <dbReference type="ARBA" id="ARBA00022695"/>
    </source>
</evidence>
<organism evidence="5 6">
    <name type="scientific">Azospirillum oleiclasticum</name>
    <dbReference type="NCBI Taxonomy" id="2735135"/>
    <lineage>
        <taxon>Bacteria</taxon>
        <taxon>Pseudomonadati</taxon>
        <taxon>Pseudomonadota</taxon>
        <taxon>Alphaproteobacteria</taxon>
        <taxon>Rhodospirillales</taxon>
        <taxon>Azospirillaceae</taxon>
        <taxon>Azospirillum</taxon>
    </lineage>
</organism>
<dbReference type="NCBIfam" id="TIGR03135">
    <property type="entry name" value="malonate_mdcG"/>
    <property type="match status" value="1"/>
</dbReference>